<dbReference type="EMBL" id="PPTU01000024">
    <property type="protein sequence ID" value="RDB68057.1"/>
    <property type="molecule type" value="Genomic_DNA"/>
</dbReference>
<dbReference type="InterPro" id="IPR052933">
    <property type="entry name" value="DNA_Protect_Modify"/>
</dbReference>
<keyword evidence="1" id="KW-0175">Coiled coil</keyword>
<sequence length="2244" mass="241457">MPEREPSPKSRRRAGGEKRHGTEIPDSQRNKDRAMSAQGGATGSVHVNVFGGPGSGKSTMAYAVAAELKARGYTAECVGEVVKDCIYDAARGDQEAARLLDGSVESQEELYRRQSARERRLDGLVQFVVADSPAIMGLAYLAPDADEDRAARLAALAQDEFEAQESVNVIVTREGAYDPRARIHAEDEAERIDADVRALVERATAGRYETVGRGDAGKVAEMAVEHGLAERTGDDELRRALQGAGAGRQGGGPGEGAPGVAAGPRRLGEGSRGGGDARLAPAARAGDAGGQERGAGRQGDGHGSPAGGVAQDGRRAGVDAVPAELPGKRRAAEGGADERRGGGGERGHDLGDTGHSDKPVAARRRPSRRGRKVMEGQMSLDLLFEPSDAAPVFEPAPPAPSPERAARAASPEKGTAATEPSRRPIGDASPAPSRTRIARNIEAVMVAKELEREGREATPEEAARMLSFVGWGGLAEVFDETSDAYAAERERLKAGLTEREYAKARESTLTAYYTPIEVARAVWDYLAMAGFSAGNVLDPAAGTGRFADAMPEGMAGLASITMVEPDPVSALIAQHAHPGMAVQCKGYEATTLADDSFDVAVTNVPFGQFSVYDRRHAGEGMLVHDYFFAKALDHVRPGGLVAFITASGTLDKKSSSARRELAARAELVCAARLPDSTFRASAGTTVTSDVVVLRKRRERISNEEAAGLPWVGTVEHSDGVRVNRWIAEHREAVLGELEVVSGPYGPQLACKGDWAEAAASLAGRLMELASGSYEERPLPAARGGAAAADLIEADPSVPDGCYGVVDGALWYREGDTMRPYGGPKSQEARIRALAGLRDLGREYLALQSAGADDEPIESARTAFKAAYERLVEKHGRLNDKPNVIAMRGDAYAPLLSSWEDPVDGEWEPAALFDQRTVRPVPKRRTAADAAEALAMSLNAVGRVDMGYMESVSGLAPEAIRAGLSGRVYYDPALSALVTAEEYLSGNVRVKLDEARLYRGDEDMEANVKALESALPPDVPAEEISLELGATWVPAAVYEQFAYEVFQLPRSHRVEGSRDQISVAYSPELSQWRISNKGKVYGAKVDRVYGTRARNALDLMEASLNLRDAVVNRTMYDPAARKTVSVVDREATIAAQSKQDAIASRFRDWVWEDGARRAALVAEYNRRFNSLVPRQFDGSLLSFEGMAADIELAKHQKDGAARIVFGGNSLLWYCVGAGKTYTMAAASQELKRMGLASKPLFSVPKHLVGQWGIEFMRLYPQASILVATDADFEKDNRKRFVARIAAGDWDAVIVSETQLAKIPLPPELEARYIEEEKIRIEDAIDQARMSDDAAKRLTVKQLEGRRKRLETRLEKTRKHDQDDMLDFTDLGIDRIFVDEAHHYKNLFTETKMRNVAGLQAGDSQRASDMLYKTRWINERTGYKGVVFATGTAVSNSMTEVYNMQRYLQPQTLALAGLNGFDAWASMFARKTTSLELKPEGSGFQVKTRFSSFTNLPELITMFASICDVKTAADIALPGIPEARRENVALEPSPEQVRMVAELGRRADAIRSGSVDPASDNMLVVTNDGRKLALDQRLVIPDLPDGDWSKTSAAAQKIWGIWRDSEPARGVQIVFCDLSTPKPEGFNVYDDLRGKLVDMGIPAGEIAYVHDAKTEKAKARLFEAARSGEVRVLMGSTQKLGEGTNVQTRLVALHHLDCPWRPSDLEQREGRILRQGNRNKEVGIYRYVTKGTFDSYMYQTVEHKQRFIGQVFGGSGAASRSADDIDQAALSYAEVKALCAGDPDVKERLELQNELPRLASLERAHRRDQAELRRLRDEVCPAKIASAEEAIERLGGDAATVRARKGPEGGFPGMTVMGAYCEKRTDAADALRAALVACAESYGEAQVVGSIMGLDVTATFQAGTGCFRVGVGHAPAMTFEGADSGIGAVTRIEREARNMERYAASAAERLERAQAELAAAREGVGKPFPQQRRLLEVKQRLAELDAKIGEKGHDPSLAAVAEASEIGGDQLSLEDSGLVLFDRAELIMVNRGIDRGWDVSVYAYEGLDASAMETASYFATPVMGVGAEDKGLRWDGMAKAVEAGEAAYGAEDVRGAVREAVELIAKCSDGLSSSDQCQLVELAGSIALRGGRPLALVKSLAADRDASEGQPNGIGFYGLVRNVRDAALASIDAGGDFVAVGKDVSRAILGASMPSARAAWSIASDIATRTAASAAEKGLRCPARHMLASGAEGAARAAAPSRGAGR</sequence>
<keyword evidence="4" id="KW-0547">Nucleotide-binding</keyword>
<dbReference type="GO" id="GO:0004386">
    <property type="term" value="F:helicase activity"/>
    <property type="evidence" value="ECO:0007669"/>
    <property type="project" value="UniProtKB-KW"/>
</dbReference>
<dbReference type="CDD" id="cd02440">
    <property type="entry name" value="AdoMet_MTases"/>
    <property type="match status" value="1"/>
</dbReference>
<dbReference type="InterPro" id="IPR027417">
    <property type="entry name" value="P-loop_NTPase"/>
</dbReference>
<evidence type="ECO:0000259" key="3">
    <source>
        <dbReference type="PROSITE" id="PS51194"/>
    </source>
</evidence>
<dbReference type="InterPro" id="IPR001650">
    <property type="entry name" value="Helicase_C-like"/>
</dbReference>
<feature type="coiled-coil region" evidence="1">
    <location>
        <begin position="1934"/>
        <end position="1961"/>
    </location>
</feature>
<dbReference type="SMART" id="SM00490">
    <property type="entry name" value="HELICc"/>
    <property type="match status" value="1"/>
</dbReference>
<dbReference type="Pfam" id="PF04851">
    <property type="entry name" value="ResIII"/>
    <property type="match status" value="1"/>
</dbReference>
<evidence type="ECO:0000256" key="1">
    <source>
        <dbReference type="SAM" id="Coils"/>
    </source>
</evidence>
<dbReference type="Pfam" id="PF00271">
    <property type="entry name" value="Helicase_C"/>
    <property type="match status" value="1"/>
</dbReference>
<dbReference type="InterPro" id="IPR038727">
    <property type="entry name" value="NadR/Ttd14_AAA_dom"/>
</dbReference>
<feature type="region of interest" description="Disordered" evidence="2">
    <location>
        <begin position="1"/>
        <end position="41"/>
    </location>
</feature>
<dbReference type="Gene3D" id="3.40.50.300">
    <property type="entry name" value="P-loop containing nucleotide triphosphate hydrolases"/>
    <property type="match status" value="3"/>
</dbReference>
<comment type="caution">
    <text evidence="4">The sequence shown here is derived from an EMBL/GenBank/DDBJ whole genome shotgun (WGS) entry which is preliminary data.</text>
</comment>
<keyword evidence="4" id="KW-0347">Helicase</keyword>
<dbReference type="GO" id="GO:0005524">
    <property type="term" value="F:ATP binding"/>
    <property type="evidence" value="ECO:0007669"/>
    <property type="project" value="InterPro"/>
</dbReference>
<feature type="region of interest" description="Disordered" evidence="2">
    <location>
        <begin position="243"/>
        <end position="435"/>
    </location>
</feature>
<feature type="compositionally biased region" description="Basic and acidic residues" evidence="2">
    <location>
        <begin position="1"/>
        <end position="34"/>
    </location>
</feature>
<gene>
    <name evidence="4" type="ORF">C1875_12505</name>
</gene>
<proteinExistence type="predicted"/>
<feature type="compositionally biased region" description="Basic and acidic residues" evidence="2">
    <location>
        <begin position="326"/>
        <end position="360"/>
    </location>
</feature>
<feature type="compositionally biased region" description="Low complexity" evidence="2">
    <location>
        <begin position="277"/>
        <end position="286"/>
    </location>
</feature>
<dbReference type="GO" id="GO:0003677">
    <property type="term" value="F:DNA binding"/>
    <property type="evidence" value="ECO:0007669"/>
    <property type="project" value="InterPro"/>
</dbReference>
<dbReference type="PANTHER" id="PTHR41313:SF1">
    <property type="entry name" value="DNA METHYLASE ADENINE-SPECIFIC DOMAIN-CONTAINING PROTEIN"/>
    <property type="match status" value="1"/>
</dbReference>
<dbReference type="Pfam" id="PF13521">
    <property type="entry name" value="AAA_28"/>
    <property type="match status" value="1"/>
</dbReference>
<dbReference type="PROSITE" id="PS51194">
    <property type="entry name" value="HELICASE_CTER"/>
    <property type="match status" value="1"/>
</dbReference>
<dbReference type="Gene3D" id="3.40.50.150">
    <property type="entry name" value="Vaccinia Virus protein VP39"/>
    <property type="match status" value="1"/>
</dbReference>
<evidence type="ECO:0000313" key="5">
    <source>
        <dbReference type="Proteomes" id="UP000253970"/>
    </source>
</evidence>
<name>A0A369MC25_EGGLN</name>
<organism evidence="4 5">
    <name type="scientific">Eggerthella lenta</name>
    <name type="common">Eubacterium lentum</name>
    <dbReference type="NCBI Taxonomy" id="84112"/>
    <lineage>
        <taxon>Bacteria</taxon>
        <taxon>Bacillati</taxon>
        <taxon>Actinomycetota</taxon>
        <taxon>Coriobacteriia</taxon>
        <taxon>Eggerthellales</taxon>
        <taxon>Eggerthellaceae</taxon>
        <taxon>Eggerthella</taxon>
    </lineage>
</organism>
<dbReference type="Proteomes" id="UP000253970">
    <property type="component" value="Unassembled WGS sequence"/>
</dbReference>
<keyword evidence="4" id="KW-0067">ATP-binding</keyword>
<feature type="compositionally biased region" description="Gly residues" evidence="2">
    <location>
        <begin position="244"/>
        <end position="257"/>
    </location>
</feature>
<feature type="compositionally biased region" description="Basic residues" evidence="2">
    <location>
        <begin position="361"/>
        <end position="371"/>
    </location>
</feature>
<reference evidence="4 5" key="1">
    <citation type="journal article" date="2018" name="Elife">
        <title>Discovery and characterization of a prevalent human gut bacterial enzyme sufficient for the inactivation of a family of plant toxins.</title>
        <authorList>
            <person name="Koppel N."/>
            <person name="Bisanz J.E."/>
            <person name="Pandelia M.E."/>
            <person name="Turnbaugh P.J."/>
            <person name="Balskus E.P."/>
        </authorList>
    </citation>
    <scope>NUCLEOTIDE SEQUENCE [LARGE SCALE GENOMIC DNA]</scope>
    <source>
        <strain evidence="4 5">W1 BHI 6</strain>
    </source>
</reference>
<dbReference type="PRINTS" id="PR00507">
    <property type="entry name" value="N12N6MTFRASE"/>
</dbReference>
<dbReference type="PANTHER" id="PTHR41313">
    <property type="entry name" value="ADENINE-SPECIFIC METHYLTRANSFERASE"/>
    <property type="match status" value="1"/>
</dbReference>
<feature type="domain" description="Helicase C-terminal" evidence="3">
    <location>
        <begin position="1591"/>
        <end position="1763"/>
    </location>
</feature>
<protein>
    <submittedName>
        <fullName evidence="4">Helicase</fullName>
    </submittedName>
</protein>
<dbReference type="InterPro" id="IPR006935">
    <property type="entry name" value="Helicase/UvrB_N"/>
</dbReference>
<dbReference type="GO" id="GO:0016787">
    <property type="term" value="F:hydrolase activity"/>
    <property type="evidence" value="ECO:0007669"/>
    <property type="project" value="InterPro"/>
</dbReference>
<evidence type="ECO:0000313" key="4">
    <source>
        <dbReference type="EMBL" id="RDB68057.1"/>
    </source>
</evidence>
<dbReference type="InterPro" id="IPR029063">
    <property type="entry name" value="SAM-dependent_MTases_sf"/>
</dbReference>
<evidence type="ECO:0000256" key="2">
    <source>
        <dbReference type="SAM" id="MobiDB-lite"/>
    </source>
</evidence>
<dbReference type="SUPFAM" id="SSF52540">
    <property type="entry name" value="P-loop containing nucleoside triphosphate hydrolases"/>
    <property type="match status" value="3"/>
</dbReference>
<accession>A0A369MC25</accession>
<feature type="compositionally biased region" description="Gly residues" evidence="2">
    <location>
        <begin position="287"/>
        <end position="306"/>
    </location>
</feature>
<keyword evidence="4" id="KW-0378">Hydrolase</keyword>
<dbReference type="SUPFAM" id="SSF53335">
    <property type="entry name" value="S-adenosyl-L-methionine-dependent methyltransferases"/>
    <property type="match status" value="1"/>
</dbReference>